<dbReference type="Gene3D" id="3.40.50.720">
    <property type="entry name" value="NAD(P)-binding Rossmann-like Domain"/>
    <property type="match status" value="1"/>
</dbReference>
<dbReference type="InterPro" id="IPR002225">
    <property type="entry name" value="3Beta_OHSteriod_DH/Estase"/>
</dbReference>
<sequence length="335" mass="34647">MTSIEPAAGGRAPTRLFLTGGSGYVGRNLIRRFVADGVQVVALARSPETIATVSGLGAEPFAGDLFDPALAQGMAGCQALVHAAADTDHGAGVQARLRRINVEGTRAVLAAARTAGVSRVVLISTESVLLDGAPLHDATEDQPYPRHPAGAYSRTKGEAERLALAQSEPGFEVVAVRPRFVWGRDDTTALPQLAGAVRSGAFAWIDGGRYATSTTHVANLCEGVVLALARGQGGQAYFVTDGEPVEFRTFATQLLATQGLTPPDKTVPGGVLRVIATIGDALAALSGGRITGPLSRQVYATSAVEVTLNIAKARATLGYELVVTRAQGLVELEGA</sequence>
<comment type="caution">
    <text evidence="2">The sequence shown here is derived from an EMBL/GenBank/DDBJ whole genome shotgun (WGS) entry which is preliminary data.</text>
</comment>
<dbReference type="InterPro" id="IPR051783">
    <property type="entry name" value="NAD(P)-dependent_oxidoreduct"/>
</dbReference>
<proteinExistence type="predicted"/>
<organism evidence="2 3">
    <name type="scientific">Caulobacter hibisci</name>
    <dbReference type="NCBI Taxonomy" id="2035993"/>
    <lineage>
        <taxon>Bacteria</taxon>
        <taxon>Pseudomonadati</taxon>
        <taxon>Pseudomonadota</taxon>
        <taxon>Alphaproteobacteria</taxon>
        <taxon>Caulobacterales</taxon>
        <taxon>Caulobacteraceae</taxon>
        <taxon>Caulobacter</taxon>
    </lineage>
</organism>
<dbReference type="InterPro" id="IPR036291">
    <property type="entry name" value="NAD(P)-bd_dom_sf"/>
</dbReference>
<feature type="domain" description="3-beta hydroxysteroid dehydrogenase/isomerase" evidence="1">
    <location>
        <begin position="18"/>
        <end position="264"/>
    </location>
</feature>
<name>A0ABS0SRS1_9CAUL</name>
<dbReference type="Pfam" id="PF01073">
    <property type="entry name" value="3Beta_HSD"/>
    <property type="match status" value="1"/>
</dbReference>
<evidence type="ECO:0000313" key="2">
    <source>
        <dbReference type="EMBL" id="MBI1682307.1"/>
    </source>
</evidence>
<protein>
    <submittedName>
        <fullName evidence="2">NAD-dependent epimerase/dehydratase family protein</fullName>
    </submittedName>
</protein>
<dbReference type="PANTHER" id="PTHR48079">
    <property type="entry name" value="PROTEIN YEEZ"/>
    <property type="match status" value="1"/>
</dbReference>
<evidence type="ECO:0000259" key="1">
    <source>
        <dbReference type="Pfam" id="PF01073"/>
    </source>
</evidence>
<dbReference type="PANTHER" id="PTHR48079:SF6">
    <property type="entry name" value="NAD(P)-BINDING DOMAIN-CONTAINING PROTEIN-RELATED"/>
    <property type="match status" value="1"/>
</dbReference>
<evidence type="ECO:0000313" key="3">
    <source>
        <dbReference type="Proteomes" id="UP000639859"/>
    </source>
</evidence>
<accession>A0ABS0SRS1</accession>
<gene>
    <name evidence="2" type="ORF">I4Q42_01350</name>
</gene>
<dbReference type="Proteomes" id="UP000639859">
    <property type="component" value="Unassembled WGS sequence"/>
</dbReference>
<dbReference type="EMBL" id="JADWOX010000001">
    <property type="protein sequence ID" value="MBI1682307.1"/>
    <property type="molecule type" value="Genomic_DNA"/>
</dbReference>
<keyword evidence="3" id="KW-1185">Reference proteome</keyword>
<dbReference type="RefSeq" id="WP_198574264.1">
    <property type="nucleotide sequence ID" value="NZ_JADWOX010000001.1"/>
</dbReference>
<dbReference type="SUPFAM" id="SSF51735">
    <property type="entry name" value="NAD(P)-binding Rossmann-fold domains"/>
    <property type="match status" value="1"/>
</dbReference>
<reference evidence="2 3" key="1">
    <citation type="submission" date="2020-11" db="EMBL/GenBank/DDBJ databases">
        <title>genome sequence of strain KACC 18849.</title>
        <authorList>
            <person name="Gao J."/>
            <person name="Zhang X."/>
        </authorList>
    </citation>
    <scope>NUCLEOTIDE SEQUENCE [LARGE SCALE GENOMIC DNA]</scope>
    <source>
        <strain evidence="2 3">KACC 18849</strain>
    </source>
</reference>